<evidence type="ECO:0000313" key="2">
    <source>
        <dbReference type="Proteomes" id="UP001165960"/>
    </source>
</evidence>
<accession>A0ACC2SX21</accession>
<keyword evidence="1" id="KW-0032">Aminotransferase</keyword>
<organism evidence="1 2">
    <name type="scientific">Entomophthora muscae</name>
    <dbReference type="NCBI Taxonomy" id="34485"/>
    <lineage>
        <taxon>Eukaryota</taxon>
        <taxon>Fungi</taxon>
        <taxon>Fungi incertae sedis</taxon>
        <taxon>Zoopagomycota</taxon>
        <taxon>Entomophthoromycotina</taxon>
        <taxon>Entomophthoromycetes</taxon>
        <taxon>Entomophthorales</taxon>
        <taxon>Entomophthoraceae</taxon>
        <taxon>Entomophthora</taxon>
    </lineage>
</organism>
<reference evidence="1" key="1">
    <citation type="submission" date="2022-04" db="EMBL/GenBank/DDBJ databases">
        <title>Genome of the entomopathogenic fungus Entomophthora muscae.</title>
        <authorList>
            <person name="Elya C."/>
            <person name="Lovett B.R."/>
            <person name="Lee E."/>
            <person name="Macias A.M."/>
            <person name="Hajek A.E."/>
            <person name="De Bivort B.L."/>
            <person name="Kasson M.T."/>
            <person name="De Fine Licht H.H."/>
            <person name="Stajich J.E."/>
        </authorList>
    </citation>
    <scope>NUCLEOTIDE SEQUENCE</scope>
    <source>
        <strain evidence="1">Berkeley</strain>
    </source>
</reference>
<dbReference type="EMBL" id="QTSX02004275">
    <property type="protein sequence ID" value="KAJ9066840.1"/>
    <property type="molecule type" value="Genomic_DNA"/>
</dbReference>
<keyword evidence="2" id="KW-1185">Reference proteome</keyword>
<name>A0ACC2SX21_9FUNG</name>
<keyword evidence="1" id="KW-0808">Transferase</keyword>
<sequence>MSPVPAGKENHASIRKPVFTLETMNKNVVNVQYAVRGELALRAEAIKEELQAGKRLAFDKVIHCNICNPQQLDQQPITFFRQVAALTEYPELMRDPKKIEGLFPKDAIERAQTLLKGFKTLGAYSHSKGVPYIRQRIAEFIERRDGFPSDPEDIFLTSGASSGVLLVMQLLIENSNVGVMLPVPQYPLYTAACSLYDAKTVSYALDEENDWALDVNEMRTRLHEARAQGTDVRALVVINPSNPTGHCMKYENMKQVVEMCHEEGLLLMVDEVYQENVYDKQARPFHSFKKVVRSMGEEYSDFELISFHSVSKGVAAECGRRGGYFELAGIDPRVNAQLYKLASVSLCPNISGQFMLDLVLNPPQEGDPSYELFHKETTGIFSSLKRRSEKLCAALNELEGVSCNKATGSMDLFPQIRLPEKAIKKAYEQGKKGDEFYAMEMLNAIGVCVVPGAGFKQKAGTHHFRTTVLPPEKLFDAFLDSLKSFHREFMKKYQ</sequence>
<evidence type="ECO:0000313" key="1">
    <source>
        <dbReference type="EMBL" id="KAJ9066840.1"/>
    </source>
</evidence>
<gene>
    <name evidence="1" type="primary">ALT1_2</name>
    <name evidence="1" type="ORF">DSO57_1005506</name>
</gene>
<comment type="caution">
    <text evidence="1">The sequence shown here is derived from an EMBL/GenBank/DDBJ whole genome shotgun (WGS) entry which is preliminary data.</text>
</comment>
<dbReference type="EC" id="2.6.1.2" evidence="1"/>
<protein>
    <submittedName>
        <fullName evidence="1">Alanine transaminase</fullName>
        <ecNumber evidence="1">2.6.1.2</ecNumber>
    </submittedName>
</protein>
<proteinExistence type="predicted"/>
<dbReference type="Proteomes" id="UP001165960">
    <property type="component" value="Unassembled WGS sequence"/>
</dbReference>